<dbReference type="GeneID" id="43606019"/>
<protein>
    <submittedName>
        <fullName evidence="3">Uncharacterized protein</fullName>
    </submittedName>
</protein>
<keyword evidence="2" id="KW-0732">Signal</keyword>
<name>A0A7J6J1Z4_COLFN</name>
<dbReference type="RefSeq" id="XP_031881328.1">
    <property type="nucleotide sequence ID" value="XM_032021819.1"/>
</dbReference>
<dbReference type="EMBL" id="ANPB02000005">
    <property type="protein sequence ID" value="KAF4483258.1"/>
    <property type="molecule type" value="Genomic_DNA"/>
</dbReference>
<feature type="compositionally biased region" description="Acidic residues" evidence="1">
    <location>
        <begin position="592"/>
        <end position="604"/>
    </location>
</feature>
<dbReference type="Proteomes" id="UP000011096">
    <property type="component" value="Unassembled WGS sequence"/>
</dbReference>
<evidence type="ECO:0000256" key="2">
    <source>
        <dbReference type="SAM" id="SignalP"/>
    </source>
</evidence>
<evidence type="ECO:0000256" key="1">
    <source>
        <dbReference type="SAM" id="MobiDB-lite"/>
    </source>
</evidence>
<gene>
    <name evidence="3" type="ORF">CGGC5_v009713</name>
</gene>
<feature type="chain" id="PRO_5029548166" evidence="2">
    <location>
        <begin position="20"/>
        <end position="853"/>
    </location>
</feature>
<proteinExistence type="predicted"/>
<comment type="caution">
    <text evidence="3">The sequence shown here is derived from an EMBL/GenBank/DDBJ whole genome shotgun (WGS) entry which is preliminary data.</text>
</comment>
<keyword evidence="4" id="KW-1185">Reference proteome</keyword>
<dbReference type="AlphaFoldDB" id="A0A7J6J1Z4"/>
<evidence type="ECO:0000313" key="4">
    <source>
        <dbReference type="Proteomes" id="UP000011096"/>
    </source>
</evidence>
<organism evidence="3 4">
    <name type="scientific">Colletotrichum fructicola (strain Nara gc5)</name>
    <name type="common">Anthracnose fungus</name>
    <name type="synonym">Colletotrichum gloeosporioides (strain Nara gc5)</name>
    <dbReference type="NCBI Taxonomy" id="1213859"/>
    <lineage>
        <taxon>Eukaryota</taxon>
        <taxon>Fungi</taxon>
        <taxon>Dikarya</taxon>
        <taxon>Ascomycota</taxon>
        <taxon>Pezizomycotina</taxon>
        <taxon>Sordariomycetes</taxon>
        <taxon>Hypocreomycetidae</taxon>
        <taxon>Glomerellales</taxon>
        <taxon>Glomerellaceae</taxon>
        <taxon>Colletotrichum</taxon>
        <taxon>Colletotrichum gloeosporioides species complex</taxon>
    </lineage>
</organism>
<reference evidence="3 4" key="2">
    <citation type="submission" date="2020-04" db="EMBL/GenBank/DDBJ databases">
        <title>Genome sequencing and assembly of multiple isolates from the Colletotrichum gloeosporioides species complex.</title>
        <authorList>
            <person name="Gan P."/>
            <person name="Shirasu K."/>
        </authorList>
    </citation>
    <scope>NUCLEOTIDE SEQUENCE [LARGE SCALE GENOMIC DNA]</scope>
    <source>
        <strain evidence="3 4">Nara gc5</strain>
    </source>
</reference>
<feature type="signal peptide" evidence="2">
    <location>
        <begin position="1"/>
        <end position="19"/>
    </location>
</feature>
<dbReference type="InParanoid" id="A0A7J6J1Z4"/>
<sequence length="853" mass="91284">MKSLLCSTALAATVSVASAAQVDWTVGMRMHAFMTKATQCPETYADAAANSTYLPVFSTDKTVVAGAEQPSNAGKSFYFTNGFHTTAGERWDSATRTGIQNAEPVAAGGGCWSISDNQGATITTTPCTYADNQTFWVEAWRAPAASGPFQIVKQGLDRLAVPANAGDAIGWAESDDESAFCFYEADSGSVVRSSEARAEDRASTIAGAAMPAGPVDLIELPGCMVDDVTYAPRSMDCLVAKTANTVPSNCSATPQSRECVLHLFPAFCGDLPKTAGPNFTQVVGDDAIEGCLRRVSQGPCVANPAGAACLSGLFPGIVFATGPPPSQSASQRLRRSYPRTSLHRSHELLLHGRQNAKDPLFGDPNESWLPAEDQFWVGFAKSIINSAVDFVTHFDDDLREFQVTLCHGMVAIVDALKGDLAPRVKKGCDTLWRLHTGEAVPSLKYQGDLEKAGGVTAEVVQILAPVADAVEAAKALGAGKYLPDLLGKFVPKAVEGGQVLEAASADGGKAVRIYKKGPKGDPEVFKTTKDEKVALEDIENNGFLNCEKIARGARKKRQGSLLGDLSDLDLSCDFSTFADNVDEGRANYDSDSGSDSESDSDWEYEPPAAIPAHVKAEGLTAEESTLLADLKSKWDGSRTGERYMPDFADPDLQSFRTRIEATTDVAERKKIVRDFAAKYKLTRSEIGAFKAWADLYEIHDSALKSAAAKIPPFKGLVRRTTALDDATMTMLTDFESGIISKGDKGVYEIRDLVSNVQSLGLGSSGEPPRKFLASSAGLTEKTWFGGDKMFVIQSESGMYISPGVFDADELYEVDFLDGVSGRMKLLGYDGTTENGVTTPTVFYFQNLPPASQS</sequence>
<evidence type="ECO:0000313" key="3">
    <source>
        <dbReference type="EMBL" id="KAF4483258.1"/>
    </source>
</evidence>
<accession>A0A7J6J1Z4</accession>
<dbReference type="OrthoDB" id="4824296at2759"/>
<reference evidence="3 4" key="1">
    <citation type="submission" date="2012-08" db="EMBL/GenBank/DDBJ databases">
        <authorList>
            <person name="Gan P.H.P."/>
            <person name="Ikeda K."/>
            <person name="Irieda H."/>
            <person name="Narusaka M."/>
            <person name="O'Connell R.J."/>
            <person name="Narusaka Y."/>
            <person name="Takano Y."/>
            <person name="Kubo Y."/>
            <person name="Shirasu K."/>
        </authorList>
    </citation>
    <scope>NUCLEOTIDE SEQUENCE [LARGE SCALE GENOMIC DNA]</scope>
    <source>
        <strain evidence="3 4">Nara gc5</strain>
    </source>
</reference>
<feature type="region of interest" description="Disordered" evidence="1">
    <location>
        <begin position="583"/>
        <end position="604"/>
    </location>
</feature>